<organism evidence="4 5">
    <name type="scientific">Rehmannia glutinosa</name>
    <name type="common">Chinese foxglove</name>
    <dbReference type="NCBI Taxonomy" id="99300"/>
    <lineage>
        <taxon>Eukaryota</taxon>
        <taxon>Viridiplantae</taxon>
        <taxon>Streptophyta</taxon>
        <taxon>Embryophyta</taxon>
        <taxon>Tracheophyta</taxon>
        <taxon>Spermatophyta</taxon>
        <taxon>Magnoliopsida</taxon>
        <taxon>eudicotyledons</taxon>
        <taxon>Gunneridae</taxon>
        <taxon>Pentapetalae</taxon>
        <taxon>asterids</taxon>
        <taxon>lamiids</taxon>
        <taxon>Lamiales</taxon>
        <taxon>Orobanchaceae</taxon>
        <taxon>Rehmannieae</taxon>
        <taxon>Rehmannia</taxon>
    </lineage>
</organism>
<feature type="compositionally biased region" description="Basic and acidic residues" evidence="2">
    <location>
        <begin position="1"/>
        <end position="14"/>
    </location>
</feature>
<feature type="domain" description="Factor of DNA methylation 1-5/IDN2" evidence="3">
    <location>
        <begin position="246"/>
        <end position="371"/>
    </location>
</feature>
<dbReference type="PANTHER" id="PTHR21596:SF3">
    <property type="entry name" value="FACTOR OF DNA METHYLATION 1-RELATED"/>
    <property type="match status" value="1"/>
</dbReference>
<reference evidence="4 5" key="1">
    <citation type="journal article" date="2021" name="Comput. Struct. Biotechnol. J.">
        <title>De novo genome assembly of the potent medicinal plant Rehmannia glutinosa using nanopore technology.</title>
        <authorList>
            <person name="Ma L."/>
            <person name="Dong C."/>
            <person name="Song C."/>
            <person name="Wang X."/>
            <person name="Zheng X."/>
            <person name="Niu Y."/>
            <person name="Chen S."/>
            <person name="Feng W."/>
        </authorList>
    </citation>
    <scope>NUCLEOTIDE SEQUENCE [LARGE SCALE GENOMIC DNA]</scope>
    <source>
        <strain evidence="4">DH-2019</strain>
    </source>
</reference>
<comment type="caution">
    <text evidence="4">The sequence shown here is derived from an EMBL/GenBank/DDBJ whole genome shotgun (WGS) entry which is preliminary data.</text>
</comment>
<feature type="region of interest" description="Disordered" evidence="2">
    <location>
        <begin position="1"/>
        <end position="45"/>
    </location>
</feature>
<name>A0ABR0VW53_REHGL</name>
<sequence length="439" mass="51370">MTARARDESSDHNEFPSPVSKKLKMGSSSDANPSDSKINENKEKPYEIHLQIENPEQLQIKYSGKTFSLSRMLEEKDELHRAFCEETKKLQRIAHEHTKRILEDQKMLSTTLEKKKRRLHLWNKELKKREGLVERERQKLEEVTAKNDLRNNASQLASEEQRKADENVLRLVEELKREKEVALEKVDEMNEELQEQREEMDNLLYSYQQILSKERQSNDELQEAHKVLIESLSNLPSSSDVDIGIKRMGEIDEEAFKNACELRFPPEEAEIRAVELCSLWQEKLKNPEWHPFKIVEDENGNAENMLKEDDELLSGLKDEWGDDVYDAVVTALRELLEYNPSGCYVIPELWNFKESRKATLQEVISHILKQSTPDQPHSIETNKSKRNKKGSEAQEVEEVANTLHEESVTENRGTATRERRERRMPRKFDDFVMSGGRKR</sequence>
<evidence type="ECO:0000256" key="1">
    <source>
        <dbReference type="SAM" id="Coils"/>
    </source>
</evidence>
<feature type="compositionally biased region" description="Basic and acidic residues" evidence="2">
    <location>
        <begin position="403"/>
        <end position="430"/>
    </location>
</feature>
<evidence type="ECO:0000313" key="4">
    <source>
        <dbReference type="EMBL" id="KAK6139547.1"/>
    </source>
</evidence>
<dbReference type="InterPro" id="IPR005379">
    <property type="entry name" value="FDM1-5/IDN2_XH"/>
</dbReference>
<dbReference type="Pfam" id="PF03469">
    <property type="entry name" value="XH"/>
    <property type="match status" value="1"/>
</dbReference>
<feature type="region of interest" description="Disordered" evidence="2">
    <location>
        <begin position="369"/>
        <end position="439"/>
    </location>
</feature>
<keyword evidence="5" id="KW-1185">Reference proteome</keyword>
<dbReference type="InterPro" id="IPR045177">
    <property type="entry name" value="FDM1-5/IDN2"/>
</dbReference>
<proteinExistence type="predicted"/>
<protein>
    <recommendedName>
        <fullName evidence="3">Factor of DNA methylation 1-5/IDN2 domain-containing protein</fullName>
    </recommendedName>
</protein>
<dbReference type="EMBL" id="JABTTQ020000405">
    <property type="protein sequence ID" value="KAK6139547.1"/>
    <property type="molecule type" value="Genomic_DNA"/>
</dbReference>
<evidence type="ECO:0000259" key="3">
    <source>
        <dbReference type="Pfam" id="PF03469"/>
    </source>
</evidence>
<dbReference type="PANTHER" id="PTHR21596">
    <property type="entry name" value="RIBONUCLEASE P SUBUNIT P38"/>
    <property type="match status" value="1"/>
</dbReference>
<gene>
    <name evidence="4" type="ORF">DH2020_026693</name>
</gene>
<accession>A0ABR0VW53</accession>
<feature type="compositionally biased region" description="Polar residues" evidence="2">
    <location>
        <begin position="26"/>
        <end position="36"/>
    </location>
</feature>
<evidence type="ECO:0000313" key="5">
    <source>
        <dbReference type="Proteomes" id="UP001318860"/>
    </source>
</evidence>
<feature type="compositionally biased region" description="Polar residues" evidence="2">
    <location>
        <begin position="369"/>
        <end position="381"/>
    </location>
</feature>
<evidence type="ECO:0000256" key="2">
    <source>
        <dbReference type="SAM" id="MobiDB-lite"/>
    </source>
</evidence>
<keyword evidence="1" id="KW-0175">Coiled coil</keyword>
<feature type="coiled-coil region" evidence="1">
    <location>
        <begin position="123"/>
        <end position="210"/>
    </location>
</feature>
<dbReference type="Proteomes" id="UP001318860">
    <property type="component" value="Unassembled WGS sequence"/>
</dbReference>